<dbReference type="Pfam" id="PF13400">
    <property type="entry name" value="Tad"/>
    <property type="match status" value="1"/>
</dbReference>
<evidence type="ECO:0000259" key="2">
    <source>
        <dbReference type="Pfam" id="PF13400"/>
    </source>
</evidence>
<dbReference type="InterPro" id="IPR028087">
    <property type="entry name" value="Tad_N"/>
</dbReference>
<name>A0A1C6TYD8_9ACTN</name>
<dbReference type="STRING" id="683228.GA0070617_0388"/>
<feature type="domain" description="Putative Flp pilus-assembly TadG-like N-terminal" evidence="2">
    <location>
        <begin position="18"/>
        <end position="64"/>
    </location>
</feature>
<sequence>MNRRRWSVGAAEPTGDAGRVSLFLAVAMAGVLVVIGLAFDGSGQLRSMQRAENLAAEAARTGGQSIDRARAIAGGSKEIDEDDARAAVRSYLAAAGVASHSVSFPVIEGEKHIRVRVDVAYDRLLLGLFGFGDSVTVSGEATARTLTEGP</sequence>
<keyword evidence="1" id="KW-0472">Membrane</keyword>
<gene>
    <name evidence="3" type="ORF">GA0070617_0388</name>
</gene>
<evidence type="ECO:0000313" key="4">
    <source>
        <dbReference type="Proteomes" id="UP000198937"/>
    </source>
</evidence>
<evidence type="ECO:0000313" key="3">
    <source>
        <dbReference type="EMBL" id="SCL46794.1"/>
    </source>
</evidence>
<reference evidence="3 4" key="1">
    <citation type="submission" date="2016-06" db="EMBL/GenBank/DDBJ databases">
        <authorList>
            <person name="Kjaerup R.B."/>
            <person name="Dalgaard T.S."/>
            <person name="Juul-Madsen H.R."/>
        </authorList>
    </citation>
    <scope>NUCLEOTIDE SEQUENCE [LARGE SCALE GENOMIC DNA]</scope>
    <source>
        <strain evidence="3 4">DSM 45577</strain>
    </source>
</reference>
<accession>A0A1C6TYD8</accession>
<feature type="transmembrane region" description="Helical" evidence="1">
    <location>
        <begin position="20"/>
        <end position="39"/>
    </location>
</feature>
<dbReference type="AlphaFoldDB" id="A0A1C6TYD8"/>
<dbReference type="RefSeq" id="WP_091433119.1">
    <property type="nucleotide sequence ID" value="NZ_BMMJ01000011.1"/>
</dbReference>
<keyword evidence="4" id="KW-1185">Reference proteome</keyword>
<organism evidence="3 4">
    <name type="scientific">Micromonospora yangpuensis</name>
    <dbReference type="NCBI Taxonomy" id="683228"/>
    <lineage>
        <taxon>Bacteria</taxon>
        <taxon>Bacillati</taxon>
        <taxon>Actinomycetota</taxon>
        <taxon>Actinomycetes</taxon>
        <taxon>Micromonosporales</taxon>
        <taxon>Micromonosporaceae</taxon>
        <taxon>Micromonospora</taxon>
    </lineage>
</organism>
<keyword evidence="1" id="KW-1133">Transmembrane helix</keyword>
<dbReference type="EMBL" id="FMIA01000002">
    <property type="protein sequence ID" value="SCL46794.1"/>
    <property type="molecule type" value="Genomic_DNA"/>
</dbReference>
<proteinExistence type="predicted"/>
<keyword evidence="1" id="KW-0812">Transmembrane</keyword>
<protein>
    <submittedName>
        <fullName evidence="3">Putative Flp pilus-assembly TadE/G-like</fullName>
    </submittedName>
</protein>
<dbReference type="Proteomes" id="UP000198937">
    <property type="component" value="Unassembled WGS sequence"/>
</dbReference>
<evidence type="ECO:0000256" key="1">
    <source>
        <dbReference type="SAM" id="Phobius"/>
    </source>
</evidence>